<dbReference type="PANTHER" id="PTHR13318:SF165">
    <property type="entry name" value="F-BOX_LRR-REPEAT PROTEIN FBXL-1"/>
    <property type="match status" value="1"/>
</dbReference>
<dbReference type="SUPFAM" id="SSF52047">
    <property type="entry name" value="RNI-like"/>
    <property type="match status" value="1"/>
</dbReference>
<evidence type="ECO:0000259" key="1">
    <source>
        <dbReference type="PROSITE" id="PS50181"/>
    </source>
</evidence>
<reference evidence="3" key="1">
    <citation type="submission" date="2025-08" db="UniProtKB">
        <authorList>
            <consortium name="RefSeq"/>
        </authorList>
    </citation>
    <scope>IDENTIFICATION</scope>
    <source>
        <tissue evidence="3">Muscle</tissue>
    </source>
</reference>
<accession>A0ABM1SYP8</accession>
<dbReference type="PANTHER" id="PTHR13318">
    <property type="entry name" value="PARTNER OF PAIRED, ISOFORM B-RELATED"/>
    <property type="match status" value="1"/>
</dbReference>
<dbReference type="CDD" id="cd22115">
    <property type="entry name" value="F-box_FBXL2-like"/>
    <property type="match status" value="1"/>
</dbReference>
<dbReference type="InterPro" id="IPR001810">
    <property type="entry name" value="F-box_dom"/>
</dbReference>
<dbReference type="PROSITE" id="PS50181">
    <property type="entry name" value="FBOX"/>
    <property type="match status" value="1"/>
</dbReference>
<protein>
    <submittedName>
        <fullName evidence="3">F-box/LRR-repeat protein 20-like</fullName>
    </submittedName>
</protein>
<dbReference type="InterPro" id="IPR006553">
    <property type="entry name" value="Leu-rich_rpt_Cys-con_subtyp"/>
</dbReference>
<dbReference type="SMART" id="SM00367">
    <property type="entry name" value="LRR_CC"/>
    <property type="match status" value="7"/>
</dbReference>
<evidence type="ECO:0000313" key="3">
    <source>
        <dbReference type="RefSeq" id="XP_022248754.1"/>
    </source>
</evidence>
<gene>
    <name evidence="3" type="primary">LOC106465195</name>
</gene>
<feature type="domain" description="F-box" evidence="1">
    <location>
        <begin position="72"/>
        <end position="118"/>
    </location>
</feature>
<sequence>MNLTARARLERFGRFQPDDHSPLRSPGMTKMGATFMTPLPIIEHNGHFGSMFSPTNKEITQKVARTIPEDEALINKKLPKELLLRIFSYLDVVSLCRCAQVSKAWNVLALDGSNWQRVDLFDFQTDIEGPVVENISRRCGGFLKKLSLRGCQSVGDGALNECFQSLQTREGCTLLEHINISWCDQVSKYGIEAMARGCQCLRAFICKGCHLVTDDVLGALTRFCNGLQVINIHGCINVGDDGIQFISQNCPNLHYLCVSNCSRLTDASLIALGQGCLNLRTLEVAGCSQFTDSGFQALAKSCNKLEKMDLEECVLITDNTLCHLAVGCPSLETLVSFKVQVNCVIVLNGLLCFNFSCIAVKVSLFKYSKRTFAQNCNNIEELNLNGCKNLTDR</sequence>
<dbReference type="Pfam" id="PF25372">
    <property type="entry name" value="DUF7885"/>
    <property type="match status" value="1"/>
</dbReference>
<dbReference type="InterPro" id="IPR057207">
    <property type="entry name" value="FBXL15_LRR"/>
</dbReference>
<dbReference type="Pfam" id="PF12937">
    <property type="entry name" value="F-box-like"/>
    <property type="match status" value="1"/>
</dbReference>
<dbReference type="GeneID" id="106465195"/>
<dbReference type="Gene3D" id="3.80.10.10">
    <property type="entry name" value="Ribonuclease Inhibitor"/>
    <property type="match status" value="1"/>
</dbReference>
<keyword evidence="2" id="KW-1185">Reference proteome</keyword>
<name>A0ABM1SYP8_LIMPO</name>
<organism evidence="2 3">
    <name type="scientific">Limulus polyphemus</name>
    <name type="common">Atlantic horseshoe crab</name>
    <dbReference type="NCBI Taxonomy" id="6850"/>
    <lineage>
        <taxon>Eukaryota</taxon>
        <taxon>Metazoa</taxon>
        <taxon>Ecdysozoa</taxon>
        <taxon>Arthropoda</taxon>
        <taxon>Chelicerata</taxon>
        <taxon>Merostomata</taxon>
        <taxon>Xiphosura</taxon>
        <taxon>Limulidae</taxon>
        <taxon>Limulus</taxon>
    </lineage>
</organism>
<dbReference type="RefSeq" id="XP_022248754.1">
    <property type="nucleotide sequence ID" value="XM_022393046.1"/>
</dbReference>
<dbReference type="InterPro" id="IPR032675">
    <property type="entry name" value="LRR_dom_sf"/>
</dbReference>
<evidence type="ECO:0000313" key="2">
    <source>
        <dbReference type="Proteomes" id="UP000694941"/>
    </source>
</evidence>
<dbReference type="SMART" id="SM00256">
    <property type="entry name" value="FBOX"/>
    <property type="match status" value="1"/>
</dbReference>
<dbReference type="Proteomes" id="UP000694941">
    <property type="component" value="Unplaced"/>
</dbReference>
<proteinExistence type="predicted"/>